<keyword evidence="1" id="KW-0732">Signal</keyword>
<name>A0ABY6JXZ4_9ARAC</name>
<feature type="signal peptide" evidence="1">
    <location>
        <begin position="1"/>
        <end position="20"/>
    </location>
</feature>
<reference evidence="2 3" key="1">
    <citation type="submission" date="2022-01" db="EMBL/GenBank/DDBJ databases">
        <title>A chromosomal length assembly of Cordylochernes scorpioides.</title>
        <authorList>
            <person name="Zeh D."/>
            <person name="Zeh J."/>
        </authorList>
    </citation>
    <scope>NUCLEOTIDE SEQUENCE [LARGE SCALE GENOMIC DNA]</scope>
    <source>
        <strain evidence="2">IN4F17</strain>
        <tissue evidence="2">Whole Body</tissue>
    </source>
</reference>
<dbReference type="InterPro" id="IPR036388">
    <property type="entry name" value="WH-like_DNA-bd_sf"/>
</dbReference>
<keyword evidence="3" id="KW-1185">Reference proteome</keyword>
<dbReference type="Proteomes" id="UP001235939">
    <property type="component" value="Chromosome 01"/>
</dbReference>
<sequence length="154" mass="17691">MNLFLMVVQFMLISTQDNSAEYMNVEDLIPCFDQPKEIHRARLKTNKIKDLEGIEVLPYPAYSPDIAPSDYALFRFISWPSYLKVVLLSVTWGRALSALPRGLVKWRSEENQKQLAASLNCTQQAVSLRLHATGKIQKEGIWLLHELSEKNKEN</sequence>
<gene>
    <name evidence="2" type="ORF">LAZ67_1003497</name>
</gene>
<accession>A0ABY6JXZ4</accession>
<evidence type="ECO:0000256" key="1">
    <source>
        <dbReference type="SAM" id="SignalP"/>
    </source>
</evidence>
<evidence type="ECO:0008006" key="4">
    <source>
        <dbReference type="Google" id="ProtNLM"/>
    </source>
</evidence>
<organism evidence="2 3">
    <name type="scientific">Cordylochernes scorpioides</name>
    <dbReference type="NCBI Taxonomy" id="51811"/>
    <lineage>
        <taxon>Eukaryota</taxon>
        <taxon>Metazoa</taxon>
        <taxon>Ecdysozoa</taxon>
        <taxon>Arthropoda</taxon>
        <taxon>Chelicerata</taxon>
        <taxon>Arachnida</taxon>
        <taxon>Pseudoscorpiones</taxon>
        <taxon>Cheliferoidea</taxon>
        <taxon>Chernetidae</taxon>
        <taxon>Cordylochernes</taxon>
    </lineage>
</organism>
<protein>
    <recommendedName>
        <fullName evidence="4">Transposase</fullName>
    </recommendedName>
</protein>
<feature type="chain" id="PRO_5045229080" description="Transposase" evidence="1">
    <location>
        <begin position="21"/>
        <end position="154"/>
    </location>
</feature>
<proteinExistence type="predicted"/>
<dbReference type="EMBL" id="CP092863">
    <property type="protein sequence ID" value="UYV61120.1"/>
    <property type="molecule type" value="Genomic_DNA"/>
</dbReference>
<dbReference type="InterPro" id="IPR036397">
    <property type="entry name" value="RNaseH_sf"/>
</dbReference>
<dbReference type="Gene3D" id="1.10.10.10">
    <property type="entry name" value="Winged helix-like DNA-binding domain superfamily/Winged helix DNA-binding domain"/>
    <property type="match status" value="1"/>
</dbReference>
<evidence type="ECO:0000313" key="2">
    <source>
        <dbReference type="EMBL" id="UYV61120.1"/>
    </source>
</evidence>
<evidence type="ECO:0000313" key="3">
    <source>
        <dbReference type="Proteomes" id="UP001235939"/>
    </source>
</evidence>
<dbReference type="Gene3D" id="3.30.420.10">
    <property type="entry name" value="Ribonuclease H-like superfamily/Ribonuclease H"/>
    <property type="match status" value="1"/>
</dbReference>